<proteinExistence type="predicted"/>
<dbReference type="GO" id="GO:0003677">
    <property type="term" value="F:DNA binding"/>
    <property type="evidence" value="ECO:0007669"/>
    <property type="project" value="InterPro"/>
</dbReference>
<dbReference type="Gene3D" id="1.10.260.40">
    <property type="entry name" value="lambda repressor-like DNA-binding domains"/>
    <property type="match status" value="1"/>
</dbReference>
<sequence length="84" mass="9659">MTLHEYLQQHGALSVRQLRLRMAQYGSPIKSDAQIRQWQHGYARRIPSPLNCVAIEQATGGQVTRKDLRPHDWASIWPELGALR</sequence>
<gene>
    <name evidence="1" type="ORF">SAMN04489708_12147</name>
</gene>
<evidence type="ECO:0008006" key="3">
    <source>
        <dbReference type="Google" id="ProtNLM"/>
    </source>
</evidence>
<evidence type="ECO:0000313" key="2">
    <source>
        <dbReference type="Proteomes" id="UP000199317"/>
    </source>
</evidence>
<evidence type="ECO:0000313" key="1">
    <source>
        <dbReference type="EMBL" id="SDP68594.1"/>
    </source>
</evidence>
<dbReference type="AlphaFoldDB" id="A0A1H0UR06"/>
<organism evidence="1 2">
    <name type="scientific">Paracidovorax cattleyae</name>
    <dbReference type="NCBI Taxonomy" id="80868"/>
    <lineage>
        <taxon>Bacteria</taxon>
        <taxon>Pseudomonadati</taxon>
        <taxon>Pseudomonadota</taxon>
        <taxon>Betaproteobacteria</taxon>
        <taxon>Burkholderiales</taxon>
        <taxon>Comamonadaceae</taxon>
        <taxon>Paracidovorax</taxon>
    </lineage>
</organism>
<dbReference type="EMBL" id="FNJL01000021">
    <property type="protein sequence ID" value="SDP68594.1"/>
    <property type="molecule type" value="Genomic_DNA"/>
</dbReference>
<keyword evidence="2" id="KW-1185">Reference proteome</keyword>
<dbReference type="RefSeq" id="WP_092836280.1">
    <property type="nucleotide sequence ID" value="NZ_CP028290.1"/>
</dbReference>
<dbReference type="InterPro" id="IPR031856">
    <property type="entry name" value="YdaS_toxin-like"/>
</dbReference>
<accession>A0A1H0UR06</accession>
<name>A0A1H0UR06_9BURK</name>
<protein>
    <recommendedName>
        <fullName evidence="3">YdaS antitoxin of YdaST toxin-antitoxin system</fullName>
    </recommendedName>
</protein>
<dbReference type="OrthoDB" id="6446140at2"/>
<dbReference type="Proteomes" id="UP000199317">
    <property type="component" value="Unassembled WGS sequence"/>
</dbReference>
<dbReference type="Pfam" id="PF15943">
    <property type="entry name" value="YdaS_toxin"/>
    <property type="match status" value="1"/>
</dbReference>
<dbReference type="InterPro" id="IPR010982">
    <property type="entry name" value="Lambda_DNA-bd_dom_sf"/>
</dbReference>
<reference evidence="2" key="1">
    <citation type="submission" date="2016-10" db="EMBL/GenBank/DDBJ databases">
        <authorList>
            <person name="Varghese N."/>
            <person name="Submissions S."/>
        </authorList>
    </citation>
    <scope>NUCLEOTIDE SEQUENCE [LARGE SCALE GENOMIC DNA]</scope>
    <source>
        <strain evidence="2">DSM 17101</strain>
    </source>
</reference>